<dbReference type="GO" id="GO:0015562">
    <property type="term" value="F:efflux transmembrane transporter activity"/>
    <property type="evidence" value="ECO:0007669"/>
    <property type="project" value="InterPro"/>
</dbReference>
<evidence type="ECO:0000256" key="2">
    <source>
        <dbReference type="ARBA" id="ARBA00007613"/>
    </source>
</evidence>
<evidence type="ECO:0000256" key="6">
    <source>
        <dbReference type="ARBA" id="ARBA00023136"/>
    </source>
</evidence>
<dbReference type="NCBIfam" id="TIGR01844">
    <property type="entry name" value="type_I_sec_TolC"/>
    <property type="match status" value="1"/>
</dbReference>
<sequence>MSRARSVRWNAALIAAALGLSAAYPAAALAETLESALSRAYIASPIINGERASVRATDENVPRALSGYRPRISASADIGRTWSERELRGISSESALTPRGIGLQINQTIYNGGRTAASVRQAESQVFAARQNLEASVQDVLFQAAQAYMNVLRDTAILNLQRNNIDVLGEQLRQTQDRFDVGEVTRTDVAQSEARVAAARSQVSLAEANLRSSIAIYRRIVGVDPRQLQPGSIPARLIPRSVEAAVEIGLSQNPNITAARHALDAAQAQVRLIEGELLPTLGVQGAVNHRYDSSISGDRTTSAQIVARLDVPLYQGGEVSARVRQAKEIASQRRFDVDLVREQVRAAIIAAWGQLDASTAQIEAAQAQVSAAETALSGVREEARVGQRTTLDVLNAQQELLNARVNLITAQRDRVVAGYALVQAMGRLTPTQLALGVEIYDASVHFEQVDGLWYGTQTPSGQ</sequence>
<organism evidence="10 11">
    <name type="scientific">Salinarimonas ramus</name>
    <dbReference type="NCBI Taxonomy" id="690164"/>
    <lineage>
        <taxon>Bacteria</taxon>
        <taxon>Pseudomonadati</taxon>
        <taxon>Pseudomonadota</taxon>
        <taxon>Alphaproteobacteria</taxon>
        <taxon>Hyphomicrobiales</taxon>
        <taxon>Salinarimonadaceae</taxon>
        <taxon>Salinarimonas</taxon>
    </lineage>
</organism>
<dbReference type="GO" id="GO:0009279">
    <property type="term" value="C:cell outer membrane"/>
    <property type="evidence" value="ECO:0007669"/>
    <property type="project" value="UniProtKB-SubCell"/>
</dbReference>
<proteinExistence type="inferred from homology"/>
<evidence type="ECO:0000313" key="10">
    <source>
        <dbReference type="EMBL" id="GGK43699.1"/>
    </source>
</evidence>
<evidence type="ECO:0000256" key="8">
    <source>
        <dbReference type="SAM" id="Coils"/>
    </source>
</evidence>
<keyword evidence="8" id="KW-0175">Coiled coil</keyword>
<dbReference type="PANTHER" id="PTHR30026">
    <property type="entry name" value="OUTER MEMBRANE PROTEIN TOLC"/>
    <property type="match status" value="1"/>
</dbReference>
<keyword evidence="3" id="KW-0813">Transport</keyword>
<comment type="subcellular location">
    <subcellularLocation>
        <location evidence="1">Cell outer membrane</location>
    </subcellularLocation>
</comment>
<dbReference type="Proteomes" id="UP000600449">
    <property type="component" value="Unassembled WGS sequence"/>
</dbReference>
<dbReference type="InterPro" id="IPR010130">
    <property type="entry name" value="T1SS_OMP_TolC"/>
</dbReference>
<protein>
    <submittedName>
        <fullName evidence="10">Channel protein TolC</fullName>
    </submittedName>
</protein>
<reference evidence="10 11" key="1">
    <citation type="journal article" date="2014" name="Int. J. Syst. Evol. Microbiol.">
        <title>Complete genome sequence of Corynebacterium casei LMG S-19264T (=DSM 44701T), isolated from a smear-ripened cheese.</title>
        <authorList>
            <consortium name="US DOE Joint Genome Institute (JGI-PGF)"/>
            <person name="Walter F."/>
            <person name="Albersmeier A."/>
            <person name="Kalinowski J."/>
            <person name="Ruckert C."/>
        </authorList>
    </citation>
    <scope>NUCLEOTIDE SEQUENCE [LARGE SCALE GENOMIC DNA]</scope>
    <source>
        <strain evidence="10 11">CGMCC 1.9161</strain>
    </source>
</reference>
<keyword evidence="11" id="KW-1185">Reference proteome</keyword>
<keyword evidence="9" id="KW-0732">Signal</keyword>
<evidence type="ECO:0000256" key="4">
    <source>
        <dbReference type="ARBA" id="ARBA00022452"/>
    </source>
</evidence>
<dbReference type="AlphaFoldDB" id="A0A917QCM3"/>
<dbReference type="PANTHER" id="PTHR30026:SF22">
    <property type="entry name" value="OUTER MEMBRANE EFFLUX PROTEIN"/>
    <property type="match status" value="1"/>
</dbReference>
<feature type="signal peptide" evidence="9">
    <location>
        <begin position="1"/>
        <end position="30"/>
    </location>
</feature>
<evidence type="ECO:0000256" key="9">
    <source>
        <dbReference type="SAM" id="SignalP"/>
    </source>
</evidence>
<dbReference type="Gene3D" id="1.20.1600.10">
    <property type="entry name" value="Outer membrane efflux proteins (OEP)"/>
    <property type="match status" value="1"/>
</dbReference>
<feature type="coiled-coil region" evidence="8">
    <location>
        <begin position="158"/>
        <end position="209"/>
    </location>
</feature>
<comment type="similarity">
    <text evidence="2">Belongs to the outer membrane factor (OMF) (TC 1.B.17) family.</text>
</comment>
<keyword evidence="4" id="KW-1134">Transmembrane beta strand</keyword>
<dbReference type="SUPFAM" id="SSF56954">
    <property type="entry name" value="Outer membrane efflux proteins (OEP)"/>
    <property type="match status" value="1"/>
</dbReference>
<comment type="caution">
    <text evidence="10">The sequence shown here is derived from an EMBL/GenBank/DDBJ whole genome shotgun (WGS) entry which is preliminary data.</text>
</comment>
<keyword evidence="5" id="KW-0812">Transmembrane</keyword>
<evidence type="ECO:0000256" key="1">
    <source>
        <dbReference type="ARBA" id="ARBA00004442"/>
    </source>
</evidence>
<dbReference type="RefSeq" id="WP_188914398.1">
    <property type="nucleotide sequence ID" value="NZ_BMMF01000010.1"/>
</dbReference>
<gene>
    <name evidence="10" type="ORF">GCM10011322_33470</name>
</gene>
<dbReference type="GO" id="GO:0015288">
    <property type="term" value="F:porin activity"/>
    <property type="evidence" value="ECO:0007669"/>
    <property type="project" value="TreeGrafter"/>
</dbReference>
<dbReference type="GO" id="GO:1990281">
    <property type="term" value="C:efflux pump complex"/>
    <property type="evidence" value="ECO:0007669"/>
    <property type="project" value="TreeGrafter"/>
</dbReference>
<keyword evidence="7" id="KW-0998">Cell outer membrane</keyword>
<keyword evidence="6" id="KW-0472">Membrane</keyword>
<dbReference type="InterPro" id="IPR051906">
    <property type="entry name" value="TolC-like"/>
</dbReference>
<feature type="coiled-coil region" evidence="8">
    <location>
        <begin position="355"/>
        <end position="382"/>
    </location>
</feature>
<evidence type="ECO:0000256" key="7">
    <source>
        <dbReference type="ARBA" id="ARBA00023237"/>
    </source>
</evidence>
<dbReference type="EMBL" id="BMMF01000010">
    <property type="protein sequence ID" value="GGK43699.1"/>
    <property type="molecule type" value="Genomic_DNA"/>
</dbReference>
<evidence type="ECO:0000256" key="3">
    <source>
        <dbReference type="ARBA" id="ARBA00022448"/>
    </source>
</evidence>
<dbReference type="InterPro" id="IPR003423">
    <property type="entry name" value="OMP_efflux"/>
</dbReference>
<dbReference type="Pfam" id="PF02321">
    <property type="entry name" value="OEP"/>
    <property type="match status" value="2"/>
</dbReference>
<feature type="chain" id="PRO_5037686775" evidence="9">
    <location>
        <begin position="31"/>
        <end position="462"/>
    </location>
</feature>
<name>A0A917QCM3_9HYPH</name>
<evidence type="ECO:0000313" key="11">
    <source>
        <dbReference type="Proteomes" id="UP000600449"/>
    </source>
</evidence>
<accession>A0A917QCM3</accession>
<evidence type="ECO:0000256" key="5">
    <source>
        <dbReference type="ARBA" id="ARBA00022692"/>
    </source>
</evidence>